<comment type="caution">
    <text evidence="1">The sequence shown here is derived from an EMBL/GenBank/DDBJ whole genome shotgun (WGS) entry which is preliminary data.</text>
</comment>
<proteinExistence type="predicted"/>
<name>A0A9N9JMU7_9GLOM</name>
<keyword evidence="2" id="KW-1185">Reference proteome</keyword>
<dbReference type="AlphaFoldDB" id="A0A9N9JMU7"/>
<protein>
    <submittedName>
        <fullName evidence="1">10607_t:CDS:1</fullName>
    </submittedName>
</protein>
<reference evidence="1" key="1">
    <citation type="submission" date="2021-06" db="EMBL/GenBank/DDBJ databases">
        <authorList>
            <person name="Kallberg Y."/>
            <person name="Tangrot J."/>
            <person name="Rosling A."/>
        </authorList>
    </citation>
    <scope>NUCLEOTIDE SEQUENCE</scope>
    <source>
        <strain evidence="1">IN212</strain>
    </source>
</reference>
<dbReference type="Proteomes" id="UP000789396">
    <property type="component" value="Unassembled WGS sequence"/>
</dbReference>
<organism evidence="1 2">
    <name type="scientific">Racocetra fulgida</name>
    <dbReference type="NCBI Taxonomy" id="60492"/>
    <lineage>
        <taxon>Eukaryota</taxon>
        <taxon>Fungi</taxon>
        <taxon>Fungi incertae sedis</taxon>
        <taxon>Mucoromycota</taxon>
        <taxon>Glomeromycotina</taxon>
        <taxon>Glomeromycetes</taxon>
        <taxon>Diversisporales</taxon>
        <taxon>Gigasporaceae</taxon>
        <taxon>Racocetra</taxon>
    </lineage>
</organism>
<dbReference type="OrthoDB" id="2431086at2759"/>
<feature type="non-terminal residue" evidence="1">
    <location>
        <position position="1"/>
    </location>
</feature>
<evidence type="ECO:0000313" key="1">
    <source>
        <dbReference type="EMBL" id="CAG8789427.1"/>
    </source>
</evidence>
<gene>
    <name evidence="1" type="ORF">RFULGI_LOCUS16592</name>
</gene>
<accession>A0A9N9JMU7</accession>
<dbReference type="EMBL" id="CAJVPZ010059737">
    <property type="protein sequence ID" value="CAG8789427.1"/>
    <property type="molecule type" value="Genomic_DNA"/>
</dbReference>
<evidence type="ECO:0000313" key="2">
    <source>
        <dbReference type="Proteomes" id="UP000789396"/>
    </source>
</evidence>
<sequence>PQLQIVWILIGIPAKVGYFSSNTRKIKILSSGLSKFASELNANNYFVELKVPKNLPRNSVIITSFICPSSNYEPNFIAKLYNQQDNKILVKIRYLDSDKGDDENEYNSNDLLSL</sequence>
<feature type="non-terminal residue" evidence="1">
    <location>
        <position position="114"/>
    </location>
</feature>